<evidence type="ECO:0000313" key="1">
    <source>
        <dbReference type="EMBL" id="EMC96038.1"/>
    </source>
</evidence>
<dbReference type="Proteomes" id="UP000011761">
    <property type="component" value="Unassembled WGS sequence"/>
</dbReference>
<gene>
    <name evidence="1" type="ORF">BAUCODRAFT_34803</name>
</gene>
<accession>M2MWY0</accession>
<dbReference type="EMBL" id="KB445556">
    <property type="protein sequence ID" value="EMC96038.1"/>
    <property type="molecule type" value="Genomic_DNA"/>
</dbReference>
<dbReference type="GeneID" id="19112517"/>
<evidence type="ECO:0000313" key="2">
    <source>
        <dbReference type="Proteomes" id="UP000011761"/>
    </source>
</evidence>
<dbReference type="AlphaFoldDB" id="M2MWY0"/>
<protein>
    <submittedName>
        <fullName evidence="1">Uncharacterized protein</fullName>
    </submittedName>
</protein>
<keyword evidence="2" id="KW-1185">Reference proteome</keyword>
<name>M2MWY0_BAUPA</name>
<dbReference type="KEGG" id="bcom:BAUCODRAFT_34803"/>
<dbReference type="RefSeq" id="XP_007676857.1">
    <property type="nucleotide sequence ID" value="XM_007678667.1"/>
</dbReference>
<proteinExistence type="predicted"/>
<dbReference type="HOGENOM" id="CLU_2960380_0_0_1"/>
<organism evidence="1 2">
    <name type="scientific">Baudoinia panamericana (strain UAMH 10762)</name>
    <name type="common">Angels' share fungus</name>
    <name type="synonym">Baudoinia compniacensis (strain UAMH 10762)</name>
    <dbReference type="NCBI Taxonomy" id="717646"/>
    <lineage>
        <taxon>Eukaryota</taxon>
        <taxon>Fungi</taxon>
        <taxon>Dikarya</taxon>
        <taxon>Ascomycota</taxon>
        <taxon>Pezizomycotina</taxon>
        <taxon>Dothideomycetes</taxon>
        <taxon>Dothideomycetidae</taxon>
        <taxon>Mycosphaerellales</taxon>
        <taxon>Teratosphaeriaceae</taxon>
        <taxon>Baudoinia</taxon>
    </lineage>
</organism>
<reference evidence="1 2" key="1">
    <citation type="journal article" date="2012" name="PLoS Pathog.">
        <title>Diverse lifestyles and strategies of plant pathogenesis encoded in the genomes of eighteen Dothideomycetes fungi.</title>
        <authorList>
            <person name="Ohm R.A."/>
            <person name="Feau N."/>
            <person name="Henrissat B."/>
            <person name="Schoch C.L."/>
            <person name="Horwitz B.A."/>
            <person name="Barry K.W."/>
            <person name="Condon B.J."/>
            <person name="Copeland A.C."/>
            <person name="Dhillon B."/>
            <person name="Glaser F."/>
            <person name="Hesse C.N."/>
            <person name="Kosti I."/>
            <person name="LaButti K."/>
            <person name="Lindquist E.A."/>
            <person name="Lucas S."/>
            <person name="Salamov A.A."/>
            <person name="Bradshaw R.E."/>
            <person name="Ciuffetti L."/>
            <person name="Hamelin R.C."/>
            <person name="Kema G.H.J."/>
            <person name="Lawrence C."/>
            <person name="Scott J.A."/>
            <person name="Spatafora J.W."/>
            <person name="Turgeon B.G."/>
            <person name="de Wit P.J.G.M."/>
            <person name="Zhong S."/>
            <person name="Goodwin S.B."/>
            <person name="Grigoriev I.V."/>
        </authorList>
    </citation>
    <scope>NUCLEOTIDE SEQUENCE [LARGE SCALE GENOMIC DNA]</scope>
    <source>
        <strain evidence="1 2">UAMH 10762</strain>
    </source>
</reference>
<sequence>MTPPSTSKNTVRVLMSKPLAASVEYLKRSEGRASKRRMDGCLSGIDRIPYIDDQRWYSC</sequence>